<dbReference type="InterPro" id="IPR036271">
    <property type="entry name" value="Tet_transcr_reg_TetR-rel_C_sf"/>
</dbReference>
<keyword evidence="9" id="KW-1185">Reference proteome</keyword>
<evidence type="ECO:0000256" key="6">
    <source>
        <dbReference type="SAM" id="MobiDB-lite"/>
    </source>
</evidence>
<evidence type="ECO:0000256" key="1">
    <source>
        <dbReference type="ARBA" id="ARBA00022491"/>
    </source>
</evidence>
<evidence type="ECO:0000256" key="4">
    <source>
        <dbReference type="ARBA" id="ARBA00023163"/>
    </source>
</evidence>
<accession>A0ABW5HFU0</accession>
<organism evidence="8 9">
    <name type="scientific">Amycolatopsis silviterrae</name>
    <dbReference type="NCBI Taxonomy" id="1656914"/>
    <lineage>
        <taxon>Bacteria</taxon>
        <taxon>Bacillati</taxon>
        <taxon>Actinomycetota</taxon>
        <taxon>Actinomycetes</taxon>
        <taxon>Pseudonocardiales</taxon>
        <taxon>Pseudonocardiaceae</taxon>
        <taxon>Amycolatopsis</taxon>
    </lineage>
</organism>
<dbReference type="Pfam" id="PF17932">
    <property type="entry name" value="TetR_C_24"/>
    <property type="match status" value="1"/>
</dbReference>
<dbReference type="InterPro" id="IPR050109">
    <property type="entry name" value="HTH-type_TetR-like_transc_reg"/>
</dbReference>
<dbReference type="SUPFAM" id="SSF46689">
    <property type="entry name" value="Homeodomain-like"/>
    <property type="match status" value="1"/>
</dbReference>
<dbReference type="Pfam" id="PF00440">
    <property type="entry name" value="TetR_N"/>
    <property type="match status" value="1"/>
</dbReference>
<dbReference type="InterPro" id="IPR041490">
    <property type="entry name" value="KstR2_TetR_C"/>
</dbReference>
<keyword evidence="1" id="KW-0678">Repressor</keyword>
<dbReference type="InterPro" id="IPR001647">
    <property type="entry name" value="HTH_TetR"/>
</dbReference>
<dbReference type="PANTHER" id="PTHR30055:SF175">
    <property type="entry name" value="HTH-TYPE TRANSCRIPTIONAL REPRESSOR KSTR2"/>
    <property type="match status" value="1"/>
</dbReference>
<keyword evidence="3 5" id="KW-0238">DNA-binding</keyword>
<keyword evidence="4" id="KW-0804">Transcription</keyword>
<dbReference type="RefSeq" id="WP_378309392.1">
    <property type="nucleotide sequence ID" value="NZ_JBHUKS010000026.1"/>
</dbReference>
<feature type="domain" description="HTH tetR-type" evidence="7">
    <location>
        <begin position="25"/>
        <end position="85"/>
    </location>
</feature>
<evidence type="ECO:0000256" key="2">
    <source>
        <dbReference type="ARBA" id="ARBA00023015"/>
    </source>
</evidence>
<reference evidence="9" key="1">
    <citation type="journal article" date="2019" name="Int. J. Syst. Evol. Microbiol.">
        <title>The Global Catalogue of Microorganisms (GCM) 10K type strain sequencing project: providing services to taxonomists for standard genome sequencing and annotation.</title>
        <authorList>
            <consortium name="The Broad Institute Genomics Platform"/>
            <consortium name="The Broad Institute Genome Sequencing Center for Infectious Disease"/>
            <person name="Wu L."/>
            <person name="Ma J."/>
        </authorList>
    </citation>
    <scope>NUCLEOTIDE SEQUENCE [LARGE SCALE GENOMIC DNA]</scope>
    <source>
        <strain evidence="9">CGMCC 4.7641</strain>
    </source>
</reference>
<evidence type="ECO:0000313" key="9">
    <source>
        <dbReference type="Proteomes" id="UP001597483"/>
    </source>
</evidence>
<dbReference type="PANTHER" id="PTHR30055">
    <property type="entry name" value="HTH-TYPE TRANSCRIPTIONAL REGULATOR RUTR"/>
    <property type="match status" value="1"/>
</dbReference>
<protein>
    <submittedName>
        <fullName evidence="8">TetR family transcriptional regulator</fullName>
    </submittedName>
</protein>
<evidence type="ECO:0000256" key="5">
    <source>
        <dbReference type="PROSITE-ProRule" id="PRU00335"/>
    </source>
</evidence>
<comment type="caution">
    <text evidence="8">The sequence shown here is derived from an EMBL/GenBank/DDBJ whole genome shotgun (WGS) entry which is preliminary data.</text>
</comment>
<dbReference type="Proteomes" id="UP001597483">
    <property type="component" value="Unassembled WGS sequence"/>
</dbReference>
<dbReference type="Gene3D" id="1.10.10.60">
    <property type="entry name" value="Homeodomain-like"/>
    <property type="match status" value="1"/>
</dbReference>
<feature type="DNA-binding region" description="H-T-H motif" evidence="5">
    <location>
        <begin position="48"/>
        <end position="67"/>
    </location>
</feature>
<dbReference type="PROSITE" id="PS50977">
    <property type="entry name" value="HTH_TETR_2"/>
    <property type="match status" value="1"/>
</dbReference>
<evidence type="ECO:0000256" key="3">
    <source>
        <dbReference type="ARBA" id="ARBA00023125"/>
    </source>
</evidence>
<feature type="region of interest" description="Disordered" evidence="6">
    <location>
        <begin position="1"/>
        <end position="26"/>
    </location>
</feature>
<dbReference type="Gene3D" id="1.10.357.10">
    <property type="entry name" value="Tetracycline Repressor, domain 2"/>
    <property type="match status" value="1"/>
</dbReference>
<name>A0ABW5HFU0_9PSEU</name>
<proteinExistence type="predicted"/>
<dbReference type="PRINTS" id="PR00455">
    <property type="entry name" value="HTHTETR"/>
</dbReference>
<keyword evidence="2" id="KW-0805">Transcription regulation</keyword>
<gene>
    <name evidence="8" type="ORF">ACFSVL_31935</name>
</gene>
<feature type="compositionally biased region" description="Low complexity" evidence="6">
    <location>
        <begin position="1"/>
        <end position="18"/>
    </location>
</feature>
<evidence type="ECO:0000313" key="8">
    <source>
        <dbReference type="EMBL" id="MFD2472045.1"/>
    </source>
</evidence>
<dbReference type="InterPro" id="IPR009057">
    <property type="entry name" value="Homeodomain-like_sf"/>
</dbReference>
<evidence type="ECO:0000259" key="7">
    <source>
        <dbReference type="PROSITE" id="PS50977"/>
    </source>
</evidence>
<dbReference type="SUPFAM" id="SSF48498">
    <property type="entry name" value="Tetracyclin repressor-like, C-terminal domain"/>
    <property type="match status" value="1"/>
</dbReference>
<sequence length="223" mass="25042">MAAAQARTGKRAAAQSRARAPRDPEATRKALVDASLKLFERDGFHATSVQKIVDEARLTKGAFYYHYETKEDVLHEIHDQFIDFQLKRLHSVLDEGGEPDEVLRRIMTDVLIEPISIYRSEISIFMQEHRFLSSKTFASIGRKRDEFERLVTQVIEQGVEAGAFKPVATPRVLAFAVIGVAAWAHTWLDPRGAMTPRQIGEAFGEIVVDGLRQGSLPKGKKRA</sequence>
<dbReference type="EMBL" id="JBHUKS010000026">
    <property type="protein sequence ID" value="MFD2472045.1"/>
    <property type="molecule type" value="Genomic_DNA"/>
</dbReference>